<dbReference type="FunFam" id="3.30.830.10:FF:000030">
    <property type="entry name" value="Insulin-degrading enzyme"/>
    <property type="match status" value="2"/>
</dbReference>
<keyword evidence="5" id="KW-0378">Hydrolase</keyword>
<dbReference type="GO" id="GO:0005829">
    <property type="term" value="C:cytosol"/>
    <property type="evidence" value="ECO:0007669"/>
    <property type="project" value="TreeGrafter"/>
</dbReference>
<evidence type="ECO:0000256" key="2">
    <source>
        <dbReference type="ARBA" id="ARBA00007261"/>
    </source>
</evidence>
<dbReference type="Pfam" id="PF16187">
    <property type="entry name" value="Peptidase_M16_M"/>
    <property type="match status" value="1"/>
</dbReference>
<protein>
    <submittedName>
        <fullName evidence="12">Insulinase (Peptidase family M16) family protein</fullName>
    </submittedName>
</protein>
<proteinExistence type="inferred from homology"/>
<feature type="domain" description="Peptidase M16 C-terminal" evidence="9">
    <location>
        <begin position="642"/>
        <end position="778"/>
    </location>
</feature>
<evidence type="ECO:0000256" key="6">
    <source>
        <dbReference type="ARBA" id="ARBA00022833"/>
    </source>
</evidence>
<evidence type="ECO:0000259" key="10">
    <source>
        <dbReference type="Pfam" id="PF16187"/>
    </source>
</evidence>
<dbReference type="Pfam" id="PF05193">
    <property type="entry name" value="Peptidase_M16_C"/>
    <property type="match status" value="2"/>
</dbReference>
<dbReference type="Pfam" id="PF00675">
    <property type="entry name" value="Peptidase_M16"/>
    <property type="match status" value="1"/>
</dbReference>
<feature type="domain" description="Peptidase M16 N-terminal" evidence="8">
    <location>
        <begin position="39"/>
        <end position="140"/>
    </location>
</feature>
<evidence type="ECO:0000259" key="9">
    <source>
        <dbReference type="Pfam" id="PF05193"/>
    </source>
</evidence>
<dbReference type="InterPro" id="IPR007863">
    <property type="entry name" value="Peptidase_M16_C"/>
</dbReference>
<evidence type="ECO:0000259" key="8">
    <source>
        <dbReference type="Pfam" id="PF00675"/>
    </source>
</evidence>
<dbReference type="OrthoDB" id="952271at2759"/>
<reference evidence="12 13" key="1">
    <citation type="journal article" date="2018" name="Mol. Plant">
        <title>The genome of Artemisia annua provides insight into the evolution of Asteraceae family and artemisinin biosynthesis.</title>
        <authorList>
            <person name="Shen Q."/>
            <person name="Zhang L."/>
            <person name="Liao Z."/>
            <person name="Wang S."/>
            <person name="Yan T."/>
            <person name="Shi P."/>
            <person name="Liu M."/>
            <person name="Fu X."/>
            <person name="Pan Q."/>
            <person name="Wang Y."/>
            <person name="Lv Z."/>
            <person name="Lu X."/>
            <person name="Zhang F."/>
            <person name="Jiang W."/>
            <person name="Ma Y."/>
            <person name="Chen M."/>
            <person name="Hao X."/>
            <person name="Li L."/>
            <person name="Tang Y."/>
            <person name="Lv G."/>
            <person name="Zhou Y."/>
            <person name="Sun X."/>
            <person name="Brodelius P.E."/>
            <person name="Rose J.K.C."/>
            <person name="Tang K."/>
        </authorList>
    </citation>
    <scope>NUCLEOTIDE SEQUENCE [LARGE SCALE GENOMIC DNA]</scope>
    <source>
        <strain evidence="13">cv. Huhao1</strain>
        <tissue evidence="12">Leaf</tissue>
    </source>
</reference>
<evidence type="ECO:0000256" key="3">
    <source>
        <dbReference type="ARBA" id="ARBA00022670"/>
    </source>
</evidence>
<dbReference type="GO" id="GO:0004222">
    <property type="term" value="F:metalloendopeptidase activity"/>
    <property type="evidence" value="ECO:0007669"/>
    <property type="project" value="UniProtKB-ARBA"/>
</dbReference>
<dbReference type="InterPro" id="IPR054734">
    <property type="entry name" value="PqqF-like_C_4"/>
</dbReference>
<name>A0A2U1QKB3_ARTAN</name>
<keyword evidence="7" id="KW-0482">Metalloprotease</keyword>
<comment type="cofactor">
    <cofactor evidence="1">
        <name>Zn(2+)</name>
        <dbReference type="ChEBI" id="CHEBI:29105"/>
    </cofactor>
</comment>
<evidence type="ECO:0000313" key="12">
    <source>
        <dbReference type="EMBL" id="PWA98418.1"/>
    </source>
</evidence>
<dbReference type="PANTHER" id="PTHR43690:SF18">
    <property type="entry name" value="INSULIN-DEGRADING ENZYME-RELATED"/>
    <property type="match status" value="1"/>
</dbReference>
<evidence type="ECO:0000259" key="11">
    <source>
        <dbReference type="Pfam" id="PF22456"/>
    </source>
</evidence>
<feature type="domain" description="Coenzyme PQQ synthesis protein F-like C-terminal lobe" evidence="11">
    <location>
        <begin position="1123"/>
        <end position="1222"/>
    </location>
</feature>
<dbReference type="FunFam" id="3.30.830.10:FF:000005">
    <property type="entry name" value="nardilysin isoform X1"/>
    <property type="match status" value="1"/>
</dbReference>
<feature type="domain" description="Coenzyme PQQ synthesis protein F-like C-terminal lobe" evidence="11">
    <location>
        <begin position="1290"/>
        <end position="1373"/>
    </location>
</feature>
<dbReference type="EMBL" id="PKPP01000068">
    <property type="protein sequence ID" value="PWA98418.1"/>
    <property type="molecule type" value="Genomic_DNA"/>
</dbReference>
<evidence type="ECO:0000256" key="1">
    <source>
        <dbReference type="ARBA" id="ARBA00001947"/>
    </source>
</evidence>
<dbReference type="InterPro" id="IPR011249">
    <property type="entry name" value="Metalloenz_LuxS/M16"/>
</dbReference>
<dbReference type="InterPro" id="IPR050626">
    <property type="entry name" value="Peptidase_M16"/>
</dbReference>
<dbReference type="GO" id="GO:0046872">
    <property type="term" value="F:metal ion binding"/>
    <property type="evidence" value="ECO:0007669"/>
    <property type="project" value="UniProtKB-KW"/>
</dbReference>
<dbReference type="Gene3D" id="3.30.830.10">
    <property type="entry name" value="Metalloenzyme, LuxS/M16 peptidase-like"/>
    <property type="match status" value="7"/>
</dbReference>
<evidence type="ECO:0000256" key="5">
    <source>
        <dbReference type="ARBA" id="ARBA00022801"/>
    </source>
</evidence>
<feature type="domain" description="Peptidase M16 middle/third" evidence="10">
    <location>
        <begin position="353"/>
        <end position="637"/>
    </location>
</feature>
<comment type="caution">
    <text evidence="12">The sequence shown here is derived from an EMBL/GenBank/DDBJ whole genome shotgun (WGS) entry which is preliminary data.</text>
</comment>
<dbReference type="Proteomes" id="UP000245207">
    <property type="component" value="Unassembled WGS sequence"/>
</dbReference>
<sequence>MCVGMGSFRDPLEAQGLAHFLGCCVIWNDINVYTAPEGLEHMLFMGSAEFPDENEYDSYLSKHGGSSNAYTEVEHTCYHFEVKPEFLEGALRRFSQFFVSPLVKTEAMDREVLAVDSEFNQALQSDLCRLQQLQCHTAAPGHAFNQFFWGNKKSLVDAMEKGINLRDQIFKLYNDFYHGGSMKLVIIGGESLDVLESWVQELFSKVKASNEPKVEVKPGLPVWSAGKMYRLEAVKDVNMLELAWTLPCLRKDYTKKAEDYLSHLIGHEGRGSLLFFLKAKGWATSISAGVGDDGMQRSSVAYVFDMCIHLTDSGLDKINEIIGFVYQYIKLLRQVPPQEWIYRELQDVANMDFTFAEEQPQDEYAADISANMLIYPPEHTIYGDYAYKVWDEEMIKHLLTFFTPDNMRTDILSKSFNKSQDVQCEPWFGSHYIEENISPSLLELWRDPPEIDASLHLPIKNEFIPQDFSVRANSVSCDSTGASPPKCILDEPLMKLWYKLDTTFKFPRANTYFRITLNGAYRGLKNVLLTELYMNLLKDKLNDIVYQASVAKLETSISLASDKLELKVYGFNDKLPVLLSKVLETAKSFSPTDDRFAVIKEDMERNLRNANMKPLNHASYLRLQVLFQSFWDFDEKLGLLNDLSLADLKAFIPELFSQLYIEGICHGNLLEEEAKNVSNIFKKYFSVPPVPPNMRHKESILCLPLSADLVRDVPVKNKLDTNSVVELYYQIEPEVDANLAKSKALIDLLDEIIEEPFFNQLRTKEQLGYVVDCSPRLYIEGICHGNLLEEEAKNVSNIFKKYFSVPPVPPNMRHKESILCLPLSADLVRDVPVKNKLDTNSVVELYYQIEPEVDANLAKSKALIDLLDEIIEEPFFNQLRTKEQLGYVVDCSPRVTYRILGLCFRVQSSEYSPVYLQGRIDKFINEMDGLLSEVDDESFQNFKSGLIAKLLEKDPSLAYETNRYWGQIVDQRYMFDLSAKEAEAVKSLEKTDVSDWYNTYLRKSSPKCRRLAVRVWGCNTNINESKTESTSAQLYIEGICHGNLLEEEAKNVSNIFKKYFSVPPVPPNMRHKESILCLPLSADLVRDVPVKNKLDTNSVVELYYQIEPEVDANLAKSKALIDLLDEIIEEPFFNQLRTKEQLGYVVDCSPRVTYRILGLCFRVQSSEYSPVYLQGRIDKFINEMDGLLSEVDDESFQNFKSGLIAKLLEKDPSLAYETNRYWGQIVDQRYMFDLSAKEAEAVKSLEKTDVSDWYNTYLRKSSPKCRRLAVRVWGCNTNINESKTESTSAQEQLGYVVDCSPRVTYRILGLCFRVQSSEYSPVYLQGRIDKFINEMDGLLSEVDDESFQNFKSGLIAKLLEKDPSLAYETNRYWGQIVDQRYMFDLSAKEAEAVKSLEKTDVSDWYNTYLRKSSPKCRRLAVRVWGCNTNINESRTESTSAQVINDPITFKASSTFYPASC</sequence>
<feature type="domain" description="Coenzyme PQQ synthesis protein F-like C-terminal lobe" evidence="11">
    <location>
        <begin position="866"/>
        <end position="965"/>
    </location>
</feature>
<keyword evidence="4" id="KW-0479">Metal-binding</keyword>
<accession>A0A2U1QKB3</accession>
<dbReference type="Pfam" id="PF22456">
    <property type="entry name" value="PqqF-like_C_4"/>
    <property type="match status" value="3"/>
</dbReference>
<dbReference type="PANTHER" id="PTHR43690">
    <property type="entry name" value="NARDILYSIN"/>
    <property type="match status" value="1"/>
</dbReference>
<dbReference type="InterPro" id="IPR032632">
    <property type="entry name" value="Peptidase_M16_M"/>
</dbReference>
<comment type="similarity">
    <text evidence="2">Belongs to the peptidase M16 family.</text>
</comment>
<dbReference type="SUPFAM" id="SSF63411">
    <property type="entry name" value="LuxS/MPP-like metallohydrolase"/>
    <property type="match status" value="7"/>
</dbReference>
<dbReference type="FunFam" id="3.30.830.10:FF:000012">
    <property type="entry name" value="Protease 3"/>
    <property type="match status" value="1"/>
</dbReference>
<keyword evidence="3" id="KW-0645">Protease</keyword>
<dbReference type="FunFam" id="3.30.830.10:FF:000003">
    <property type="entry name" value="Insulin-degrading enzyme"/>
    <property type="match status" value="1"/>
</dbReference>
<keyword evidence="6" id="KW-0862">Zinc</keyword>
<evidence type="ECO:0000313" key="13">
    <source>
        <dbReference type="Proteomes" id="UP000245207"/>
    </source>
</evidence>
<keyword evidence="13" id="KW-1185">Reference proteome</keyword>
<evidence type="ECO:0000256" key="7">
    <source>
        <dbReference type="ARBA" id="ARBA00023049"/>
    </source>
</evidence>
<organism evidence="12 13">
    <name type="scientific">Artemisia annua</name>
    <name type="common">Sweet wormwood</name>
    <dbReference type="NCBI Taxonomy" id="35608"/>
    <lineage>
        <taxon>Eukaryota</taxon>
        <taxon>Viridiplantae</taxon>
        <taxon>Streptophyta</taxon>
        <taxon>Embryophyta</taxon>
        <taxon>Tracheophyta</taxon>
        <taxon>Spermatophyta</taxon>
        <taxon>Magnoliopsida</taxon>
        <taxon>eudicotyledons</taxon>
        <taxon>Gunneridae</taxon>
        <taxon>Pentapetalae</taxon>
        <taxon>asterids</taxon>
        <taxon>campanulids</taxon>
        <taxon>Asterales</taxon>
        <taxon>Asteraceae</taxon>
        <taxon>Asteroideae</taxon>
        <taxon>Anthemideae</taxon>
        <taxon>Artemisiinae</taxon>
        <taxon>Artemisia</taxon>
    </lineage>
</organism>
<dbReference type="STRING" id="35608.A0A2U1QKB3"/>
<evidence type="ECO:0000256" key="4">
    <source>
        <dbReference type="ARBA" id="ARBA00022723"/>
    </source>
</evidence>
<feature type="domain" description="Peptidase M16 C-terminal" evidence="9">
    <location>
        <begin position="166"/>
        <end position="345"/>
    </location>
</feature>
<gene>
    <name evidence="12" type="ORF">CTI12_AA019340</name>
</gene>
<dbReference type="GO" id="GO:0006508">
    <property type="term" value="P:proteolysis"/>
    <property type="evidence" value="ECO:0007669"/>
    <property type="project" value="UniProtKB-KW"/>
</dbReference>
<dbReference type="InterPro" id="IPR011765">
    <property type="entry name" value="Pept_M16_N"/>
</dbReference>